<dbReference type="PANTHER" id="PTHR32322">
    <property type="entry name" value="INNER MEMBRANE TRANSPORTER"/>
    <property type="match status" value="1"/>
</dbReference>
<feature type="transmembrane region" description="Helical" evidence="6">
    <location>
        <begin position="162"/>
        <end position="181"/>
    </location>
</feature>
<feature type="transmembrane region" description="Helical" evidence="6">
    <location>
        <begin position="108"/>
        <end position="129"/>
    </location>
</feature>
<proteinExistence type="predicted"/>
<evidence type="ECO:0000256" key="6">
    <source>
        <dbReference type="SAM" id="Phobius"/>
    </source>
</evidence>
<evidence type="ECO:0000256" key="1">
    <source>
        <dbReference type="ARBA" id="ARBA00004651"/>
    </source>
</evidence>
<feature type="domain" description="EamA" evidence="7">
    <location>
        <begin position="25"/>
        <end position="152"/>
    </location>
</feature>
<feature type="transmembrane region" description="Helical" evidence="6">
    <location>
        <begin position="259"/>
        <end position="282"/>
    </location>
</feature>
<keyword evidence="3 6" id="KW-0812">Transmembrane</keyword>
<protein>
    <recommendedName>
        <fullName evidence="7">EamA domain-containing protein</fullName>
    </recommendedName>
</protein>
<feature type="transmembrane region" description="Helical" evidence="6">
    <location>
        <begin position="288"/>
        <end position="306"/>
    </location>
</feature>
<dbReference type="Pfam" id="PF00892">
    <property type="entry name" value="EamA"/>
    <property type="match status" value="2"/>
</dbReference>
<keyword evidence="5 6" id="KW-0472">Membrane</keyword>
<dbReference type="InterPro" id="IPR037185">
    <property type="entry name" value="EmrE-like"/>
</dbReference>
<keyword evidence="2" id="KW-1003">Cell membrane</keyword>
<gene>
    <name evidence="8" type="ORF">METZ01_LOCUS238793</name>
</gene>
<reference evidence="8" key="1">
    <citation type="submission" date="2018-05" db="EMBL/GenBank/DDBJ databases">
        <authorList>
            <person name="Lanie J.A."/>
            <person name="Ng W.-L."/>
            <person name="Kazmierczak K.M."/>
            <person name="Andrzejewski T.M."/>
            <person name="Davidsen T.M."/>
            <person name="Wayne K.J."/>
            <person name="Tettelin H."/>
            <person name="Glass J.I."/>
            <person name="Rusch D."/>
            <person name="Podicherti R."/>
            <person name="Tsui H.-C.T."/>
            <person name="Winkler M.E."/>
        </authorList>
    </citation>
    <scope>NUCLEOTIDE SEQUENCE</scope>
</reference>
<dbReference type="SUPFAM" id="SSF103481">
    <property type="entry name" value="Multidrug resistance efflux transporter EmrE"/>
    <property type="match status" value="2"/>
</dbReference>
<feature type="transmembrane region" description="Helical" evidence="6">
    <location>
        <begin position="229"/>
        <end position="252"/>
    </location>
</feature>
<dbReference type="GO" id="GO:0005886">
    <property type="term" value="C:plasma membrane"/>
    <property type="evidence" value="ECO:0007669"/>
    <property type="project" value="UniProtKB-SubCell"/>
</dbReference>
<evidence type="ECO:0000259" key="7">
    <source>
        <dbReference type="Pfam" id="PF00892"/>
    </source>
</evidence>
<evidence type="ECO:0000256" key="5">
    <source>
        <dbReference type="ARBA" id="ARBA00023136"/>
    </source>
</evidence>
<keyword evidence="4 6" id="KW-1133">Transmembrane helix</keyword>
<dbReference type="InterPro" id="IPR050638">
    <property type="entry name" value="AA-Vitamin_Transporters"/>
</dbReference>
<comment type="subcellular location">
    <subcellularLocation>
        <location evidence="1">Cell membrane</location>
        <topology evidence="1">Multi-pass membrane protein</topology>
    </subcellularLocation>
</comment>
<dbReference type="PANTHER" id="PTHR32322:SF18">
    <property type="entry name" value="S-ADENOSYLMETHIONINE_S-ADENOSYLHOMOCYSTEINE TRANSPORTER"/>
    <property type="match status" value="1"/>
</dbReference>
<evidence type="ECO:0000256" key="4">
    <source>
        <dbReference type="ARBA" id="ARBA00022989"/>
    </source>
</evidence>
<evidence type="ECO:0000313" key="8">
    <source>
        <dbReference type="EMBL" id="SVB85939.1"/>
    </source>
</evidence>
<dbReference type="InterPro" id="IPR000620">
    <property type="entry name" value="EamA_dom"/>
</dbReference>
<dbReference type="AlphaFoldDB" id="A0A382HFJ1"/>
<feature type="domain" description="EamA" evidence="7">
    <location>
        <begin position="168"/>
        <end position="303"/>
    </location>
</feature>
<dbReference type="EMBL" id="UINC01060919">
    <property type="protein sequence ID" value="SVB85939.1"/>
    <property type="molecule type" value="Genomic_DNA"/>
</dbReference>
<accession>A0A382HFJ1</accession>
<feature type="transmembrane region" description="Helical" evidence="6">
    <location>
        <begin position="21"/>
        <end position="42"/>
    </location>
</feature>
<name>A0A382HFJ1_9ZZZZ</name>
<evidence type="ECO:0000256" key="3">
    <source>
        <dbReference type="ARBA" id="ARBA00022692"/>
    </source>
</evidence>
<organism evidence="8">
    <name type="scientific">marine metagenome</name>
    <dbReference type="NCBI Taxonomy" id="408172"/>
    <lineage>
        <taxon>unclassified sequences</taxon>
        <taxon>metagenomes</taxon>
        <taxon>ecological metagenomes</taxon>
    </lineage>
</organism>
<feature type="transmembrane region" description="Helical" evidence="6">
    <location>
        <begin position="202"/>
        <end position="223"/>
    </location>
</feature>
<feature type="transmembrane region" description="Helical" evidence="6">
    <location>
        <begin position="48"/>
        <end position="70"/>
    </location>
</feature>
<feature type="transmembrane region" description="Helical" evidence="6">
    <location>
        <begin position="82"/>
        <end position="102"/>
    </location>
</feature>
<sequence>MLWNKSHSEVSKHEDSEIIKSNAILIACISIFALGFPAAEFLLDDWDVVTVITVRNVFAFVLLFFIWIAIEGSSALRGANWIKGFWIGGIGFGIGSFLLLYLQSVTSPVIAALAAATMPLAAVTLEVILDGRKITQWFLIGIILVLFGGFLATGATFEGASFGLRLGTLLVFIPAAIFAWGSRATVKNLPGMTSLGQTTITTFGMAIFTLVLYVICHFLLQLIGPYPEITIRHFGLVLIYAWLGFAISQIFWIRGVSGLGIGIASFHLNALPFYVMLFLFLLGESWNWQQAIGAAIVTTGVILSQIKSAK</sequence>
<feature type="transmembrane region" description="Helical" evidence="6">
    <location>
        <begin position="136"/>
        <end position="156"/>
    </location>
</feature>
<evidence type="ECO:0000256" key="2">
    <source>
        <dbReference type="ARBA" id="ARBA00022475"/>
    </source>
</evidence>